<dbReference type="KEGG" id="gba:J421_2576"/>
<dbReference type="RefSeq" id="WP_025411587.1">
    <property type="nucleotide sequence ID" value="NZ_CP007128.1"/>
</dbReference>
<name>W0RL00_9BACT</name>
<dbReference type="InterPro" id="IPR036366">
    <property type="entry name" value="PGBDSf"/>
</dbReference>
<sequence>MTSPLTAVGGTPFTAPLATPLPKEATYQGDIARGSPTARVRLVQEWLSLYGIRTSVDGDYGGATSAAVKLFQTRNVLPVTGIVDRATFDRLVAPMLAALHTIAPPPGATLGAMTVAYARQHLAQKPREVGGENMGPWVRLYMDGNQGAEWLWCSGFATFCQRQAATTLGVQVPVARTFSCDDMARGAKRAACFVAGCPDFRAITPGSLFLVRKTADDWQHIGIVTSAERDAFHTIEGNTNDDGSREGYEVCERVRAYDGKDFVVVH</sequence>
<evidence type="ECO:0000259" key="1">
    <source>
        <dbReference type="Pfam" id="PF01471"/>
    </source>
</evidence>
<feature type="domain" description="Peptidoglycan binding-like" evidence="1">
    <location>
        <begin position="38"/>
        <end position="91"/>
    </location>
</feature>
<dbReference type="SUPFAM" id="SSF47090">
    <property type="entry name" value="PGBD-like"/>
    <property type="match status" value="1"/>
</dbReference>
<evidence type="ECO:0000313" key="3">
    <source>
        <dbReference type="Proteomes" id="UP000019151"/>
    </source>
</evidence>
<gene>
    <name evidence="2" type="ORF">J421_2576</name>
</gene>
<keyword evidence="3" id="KW-1185">Reference proteome</keyword>
<dbReference type="OrthoDB" id="5395100at2"/>
<dbReference type="InterPro" id="IPR002477">
    <property type="entry name" value="Peptidoglycan-bd-like"/>
</dbReference>
<evidence type="ECO:0000313" key="2">
    <source>
        <dbReference type="EMBL" id="AHG90113.1"/>
    </source>
</evidence>
<dbReference type="EMBL" id="CP007128">
    <property type="protein sequence ID" value="AHG90113.1"/>
    <property type="molecule type" value="Genomic_DNA"/>
</dbReference>
<dbReference type="HOGENOM" id="CLU_091309_0_0_0"/>
<dbReference type="Proteomes" id="UP000019151">
    <property type="component" value="Chromosome"/>
</dbReference>
<dbReference type="InterPro" id="IPR036365">
    <property type="entry name" value="PGBD-like_sf"/>
</dbReference>
<protein>
    <submittedName>
        <fullName evidence="2">Peptidoglycan-binding domain 1 protein</fullName>
    </submittedName>
</protein>
<accession>W0RL00</accession>
<dbReference type="AlphaFoldDB" id="W0RL00"/>
<dbReference type="Gene3D" id="1.10.101.10">
    <property type="entry name" value="PGBD-like superfamily/PGBD"/>
    <property type="match status" value="1"/>
</dbReference>
<dbReference type="Pfam" id="PF01471">
    <property type="entry name" value="PG_binding_1"/>
    <property type="match status" value="1"/>
</dbReference>
<reference evidence="2 3" key="1">
    <citation type="journal article" date="2014" name="Genome Announc.">
        <title>Genome Sequence and Methylome of Soil Bacterium Gemmatirosa kalamazoonensis KBS708T, a Member of the Rarely Cultivated Gemmatimonadetes Phylum.</title>
        <authorList>
            <person name="Debruyn J.M."/>
            <person name="Radosevich M."/>
            <person name="Wommack K.E."/>
            <person name="Polson S.W."/>
            <person name="Hauser L.J."/>
            <person name="Fawaz M.N."/>
            <person name="Korlach J."/>
            <person name="Tsai Y.C."/>
        </authorList>
    </citation>
    <scope>NUCLEOTIDE SEQUENCE [LARGE SCALE GENOMIC DNA]</scope>
    <source>
        <strain evidence="2 3">KBS708</strain>
    </source>
</reference>
<dbReference type="InParanoid" id="W0RL00"/>
<dbReference type="eggNOG" id="COG3409">
    <property type="taxonomic scope" value="Bacteria"/>
</dbReference>
<proteinExistence type="predicted"/>
<organism evidence="2 3">
    <name type="scientific">Gemmatirosa kalamazoonensis</name>
    <dbReference type="NCBI Taxonomy" id="861299"/>
    <lineage>
        <taxon>Bacteria</taxon>
        <taxon>Pseudomonadati</taxon>
        <taxon>Gemmatimonadota</taxon>
        <taxon>Gemmatimonadia</taxon>
        <taxon>Gemmatimonadales</taxon>
        <taxon>Gemmatimonadaceae</taxon>
        <taxon>Gemmatirosa</taxon>
    </lineage>
</organism>